<dbReference type="Proteomes" id="UP000006512">
    <property type="component" value="Unassembled WGS sequence"/>
</dbReference>
<dbReference type="AlphaFoldDB" id="F4QU33"/>
<dbReference type="SUPFAM" id="SSF55729">
    <property type="entry name" value="Acyl-CoA N-acyltransferases (Nat)"/>
    <property type="match status" value="1"/>
</dbReference>
<accession>F4QU33</accession>
<dbReference type="GO" id="GO:0016740">
    <property type="term" value="F:transferase activity"/>
    <property type="evidence" value="ECO:0007669"/>
    <property type="project" value="UniProtKB-KW"/>
</dbReference>
<evidence type="ECO:0000313" key="1">
    <source>
        <dbReference type="EMBL" id="EGF89333.1"/>
    </source>
</evidence>
<protein>
    <submittedName>
        <fullName evidence="1">Putative acetyltransferase protein</fullName>
    </submittedName>
</protein>
<dbReference type="eggNOG" id="COG0456">
    <property type="taxonomic scope" value="Bacteria"/>
</dbReference>
<dbReference type="HOGENOM" id="CLU_2614358_0_0_5"/>
<keyword evidence="2" id="KW-1185">Reference proteome</keyword>
<reference evidence="2" key="1">
    <citation type="submission" date="2011-03" db="EMBL/GenBank/DDBJ databases">
        <title>Draft genome sequence of Brevundimonas diminuta.</title>
        <authorList>
            <person name="Brown P.J.B."/>
            <person name="Buechlein A."/>
            <person name="Hemmerich C."/>
            <person name="Brun Y.V."/>
        </authorList>
    </citation>
    <scope>NUCLEOTIDE SEQUENCE [LARGE SCALE GENOMIC DNA]</scope>
    <source>
        <strain evidence="2">C19</strain>
    </source>
</reference>
<evidence type="ECO:0000313" key="2">
    <source>
        <dbReference type="Proteomes" id="UP000006512"/>
    </source>
</evidence>
<dbReference type="Gene3D" id="3.40.630.30">
    <property type="match status" value="1"/>
</dbReference>
<dbReference type="EMBL" id="GL883081">
    <property type="protein sequence ID" value="EGF89333.1"/>
    <property type="molecule type" value="Genomic_DNA"/>
</dbReference>
<keyword evidence="1" id="KW-0808">Transferase</keyword>
<gene>
    <name evidence="1" type="ORF">ABI_46810</name>
</gene>
<dbReference type="InterPro" id="IPR016181">
    <property type="entry name" value="Acyl_CoA_acyltransferase"/>
</dbReference>
<name>F4QU33_9CAUL</name>
<organism evidence="1 2">
    <name type="scientific">Asticcacaulis biprosthecium C19</name>
    <dbReference type="NCBI Taxonomy" id="715226"/>
    <lineage>
        <taxon>Bacteria</taxon>
        <taxon>Pseudomonadati</taxon>
        <taxon>Pseudomonadota</taxon>
        <taxon>Alphaproteobacteria</taxon>
        <taxon>Caulobacterales</taxon>
        <taxon>Caulobacteraceae</taxon>
        <taxon>Asticcacaulis</taxon>
    </lineage>
</organism>
<proteinExistence type="predicted"/>
<sequence length="78" mass="8663">MMIRPWRPGDGQALMDCLLAQARLRGLDDITVGTIAKFDGALGFYAKNGYVQIPRNALRFGFPVMAPDDIFCRLDLTS</sequence>
<dbReference type="STRING" id="715226.ABI_46810"/>